<name>A0A1M3L5W7_9BACT</name>
<dbReference type="AlphaFoldDB" id="A0A1M3L5W7"/>
<accession>A0A1M3L5W7</accession>
<dbReference type="STRING" id="1895771.BGO89_05125"/>
<protein>
    <recommendedName>
        <fullName evidence="3">PKD domain-containing protein</fullName>
    </recommendedName>
</protein>
<dbReference type="InterPro" id="IPR013783">
    <property type="entry name" value="Ig-like_fold"/>
</dbReference>
<dbReference type="Proteomes" id="UP000184233">
    <property type="component" value="Unassembled WGS sequence"/>
</dbReference>
<gene>
    <name evidence="1" type="ORF">BGO89_05125</name>
</gene>
<organism evidence="1 2">
    <name type="scientific">Candidatus Kapaibacterium thiocyanatum</name>
    <dbReference type="NCBI Taxonomy" id="1895771"/>
    <lineage>
        <taxon>Bacteria</taxon>
        <taxon>Pseudomonadati</taxon>
        <taxon>Candidatus Kapaibacteriota</taxon>
        <taxon>Candidatus Kapaibacteriia</taxon>
        <taxon>Candidatus Kapaibacteriales</taxon>
        <taxon>Candidatus Kapaibacteriaceae</taxon>
        <taxon>Candidatus Kapaibacterium</taxon>
    </lineage>
</organism>
<dbReference type="EMBL" id="MKVH01000003">
    <property type="protein sequence ID" value="OJX60947.1"/>
    <property type="molecule type" value="Genomic_DNA"/>
</dbReference>
<proteinExistence type="predicted"/>
<evidence type="ECO:0000313" key="2">
    <source>
        <dbReference type="Proteomes" id="UP000184233"/>
    </source>
</evidence>
<comment type="caution">
    <text evidence="1">The sequence shown here is derived from an EMBL/GenBank/DDBJ whole genome shotgun (WGS) entry which is preliminary data.</text>
</comment>
<evidence type="ECO:0008006" key="3">
    <source>
        <dbReference type="Google" id="ProtNLM"/>
    </source>
</evidence>
<dbReference type="SUPFAM" id="SSF49299">
    <property type="entry name" value="PKD domain"/>
    <property type="match status" value="1"/>
</dbReference>
<sequence>MLRRLPFIVAILVICTTHVVAQREWATWHFGIRSGITFVKNGKDLAVPEPIRNTPVRQIEGTSVWSDPCTGDVLLSSDGMTVFDRMGRGLPNGTALNGGMSATQAALFVPHPGNADLVYLFTSPDLAGGTQPVNPGNAYNLIDMSANGGFGDVVAKNQAIGGTGSERLCATHDNTGLGYWVVMMEADTTTFFAYHVTQSGGLDRTPVISRFNVPSDRVGYMKISPDGRHLAIASPMHKIELFDFDAATGVLTNRRIPIGPENPDIYNSAENVWYGLAYSGDGKKLYCSARSIGTSKIIQFDLSLSLTSDIIRSGTIITTMSNDGVYYWAMPMQIGPTGKIYVGAKDRLHVIDEPTRRGTACNFHPNAVMFPDDIQCADGLPNIIESGYRGLRTYTCPGPVGFFRVRNVCLGEGVVVRDSSSRFPTSWLWMFPRGNPSFHDGPTPPPIMYDSPGTYQIILRTQNEHGEHIYVDSVVVFPKPVVFAGPDISACRGSIVQLQARGADRYAWIPRGAVSDPNSASPTIRVDRDSIVLIVTGLSVQGCATRDTIVVRSAITIAVVPGDTAICRGSSIRLIASGGETYEWRVDGRGTLSTDHDVIDSPDTTTTYRVIVARGDCIDTSEVTVTVSDILSARVTSDTAICRGTSIRLKAEGGAGYRWSPIDGLDDPSSATPLCTPQNTTTYTVTVMSAQKCERTLVMTVRVKEPPRVRCRPDTAICRGGAVMLYADGEGSATWSSDGGIVNAGADTFEVRPARTTTYRCRMTMDGCVGVDSCVVMVLPRPVLSIAGVATACANDKVDLHASGAVDITWYDGRWGKIGSGSSYTGRASDMAVVRAIGRSPDGCTDTAEWRLVITEPQTIVFVLPDVMVQPGKNIRLPLVRRTGLASQPVDIDIHVPNRAFHVTGWSPATLVRRTTIGAMDVLRLTVAPGSDTVAILEGVAMLSMQPEFTITGAGVDTVDCRSVTVLRGTVGLENCGLTRRMVRFIESLSVRIVGTGSLRQATSTTVLDVPVRMSAYSPSGGLLSEATWFGAGPHAIALPDGYGPMIFLECRTPWSSEMMPLLLR</sequence>
<evidence type="ECO:0000313" key="1">
    <source>
        <dbReference type="EMBL" id="OJX60947.1"/>
    </source>
</evidence>
<dbReference type="SUPFAM" id="SSF82171">
    <property type="entry name" value="DPP6 N-terminal domain-like"/>
    <property type="match status" value="1"/>
</dbReference>
<dbReference type="Gene3D" id="2.60.40.10">
    <property type="entry name" value="Immunoglobulins"/>
    <property type="match status" value="1"/>
</dbReference>
<dbReference type="InterPro" id="IPR035986">
    <property type="entry name" value="PKD_dom_sf"/>
</dbReference>
<reference evidence="1 2" key="1">
    <citation type="submission" date="2016-09" db="EMBL/GenBank/DDBJ databases">
        <title>Genome-resolved meta-omics ties microbial dynamics to process performance in biotechnology for thiocyanate degradation.</title>
        <authorList>
            <person name="Kantor R.S."/>
            <person name="Huddy R.J."/>
            <person name="Iyer R."/>
            <person name="Thomas B.C."/>
            <person name="Brown C.T."/>
            <person name="Anantharaman K."/>
            <person name="Tringe S."/>
            <person name="Hettich R.L."/>
            <person name="Harrison S.T."/>
            <person name="Banfield J.F."/>
        </authorList>
    </citation>
    <scope>NUCLEOTIDE SEQUENCE [LARGE SCALE GENOMIC DNA]</scope>
    <source>
        <strain evidence="1">59-99</strain>
    </source>
</reference>